<gene>
    <name evidence="4" type="ORF">E1298_08255</name>
</gene>
<keyword evidence="1" id="KW-0378">Hydrolase</keyword>
<dbReference type="PROSITE" id="PS51257">
    <property type="entry name" value="PROKAR_LIPOPROTEIN"/>
    <property type="match status" value="1"/>
</dbReference>
<feature type="signal peptide" evidence="3">
    <location>
        <begin position="1"/>
        <end position="28"/>
    </location>
</feature>
<feature type="active site" description="Acyl-thioester intermediate" evidence="2">
    <location>
        <position position="167"/>
    </location>
</feature>
<organism evidence="4 5">
    <name type="scientific">Actinomadura rubrisoli</name>
    <dbReference type="NCBI Taxonomy" id="2530368"/>
    <lineage>
        <taxon>Bacteria</taxon>
        <taxon>Bacillati</taxon>
        <taxon>Actinomycetota</taxon>
        <taxon>Actinomycetes</taxon>
        <taxon>Streptosporangiales</taxon>
        <taxon>Thermomonosporaceae</taxon>
        <taxon>Actinomadura</taxon>
    </lineage>
</organism>
<dbReference type="NCBIfam" id="TIGR01076">
    <property type="entry name" value="sortase_fam"/>
    <property type="match status" value="1"/>
</dbReference>
<dbReference type="InterPro" id="IPR023365">
    <property type="entry name" value="Sortase_dom-sf"/>
</dbReference>
<dbReference type="InterPro" id="IPR005754">
    <property type="entry name" value="Sortase"/>
</dbReference>
<feature type="chain" id="PRO_5020476170" evidence="3">
    <location>
        <begin position="29"/>
        <end position="191"/>
    </location>
</feature>
<accession>A0A4R5C4I5</accession>
<keyword evidence="3" id="KW-0732">Signal</keyword>
<evidence type="ECO:0000313" key="4">
    <source>
        <dbReference type="EMBL" id="TDD93875.1"/>
    </source>
</evidence>
<protein>
    <submittedName>
        <fullName evidence="4">Class E sortase</fullName>
    </submittedName>
</protein>
<dbReference type="Pfam" id="PF04203">
    <property type="entry name" value="Sortase"/>
    <property type="match status" value="1"/>
</dbReference>
<name>A0A4R5C4I5_9ACTN</name>
<proteinExistence type="predicted"/>
<dbReference type="GO" id="GO:0016787">
    <property type="term" value="F:hydrolase activity"/>
    <property type="evidence" value="ECO:0007669"/>
    <property type="project" value="UniProtKB-KW"/>
</dbReference>
<keyword evidence="5" id="KW-1185">Reference proteome</keyword>
<dbReference type="Proteomes" id="UP000294513">
    <property type="component" value="Unassembled WGS sequence"/>
</dbReference>
<comment type="caution">
    <text evidence="4">The sequence shown here is derived from an EMBL/GenBank/DDBJ whole genome shotgun (WGS) entry which is preliminary data.</text>
</comment>
<reference evidence="4 5" key="1">
    <citation type="submission" date="2019-03" db="EMBL/GenBank/DDBJ databases">
        <title>Draft genome sequences of novel Actinobacteria.</title>
        <authorList>
            <person name="Sahin N."/>
            <person name="Ay H."/>
            <person name="Saygin H."/>
        </authorList>
    </citation>
    <scope>NUCLEOTIDE SEQUENCE [LARGE SCALE GENOMIC DNA]</scope>
    <source>
        <strain evidence="4 5">H3C3</strain>
    </source>
</reference>
<evidence type="ECO:0000256" key="3">
    <source>
        <dbReference type="SAM" id="SignalP"/>
    </source>
</evidence>
<dbReference type="RefSeq" id="WP_131890634.1">
    <property type="nucleotide sequence ID" value="NZ_SMKU01000025.1"/>
</dbReference>
<evidence type="ECO:0000256" key="1">
    <source>
        <dbReference type="ARBA" id="ARBA00022801"/>
    </source>
</evidence>
<evidence type="ECO:0000313" key="5">
    <source>
        <dbReference type="Proteomes" id="UP000294513"/>
    </source>
</evidence>
<dbReference type="CDD" id="cd05830">
    <property type="entry name" value="Sortase_E"/>
    <property type="match status" value="1"/>
</dbReference>
<dbReference type="EMBL" id="SMKU01000025">
    <property type="protein sequence ID" value="TDD93875.1"/>
    <property type="molecule type" value="Genomic_DNA"/>
</dbReference>
<dbReference type="InterPro" id="IPR042003">
    <property type="entry name" value="Sortase_E"/>
</dbReference>
<evidence type="ECO:0000256" key="2">
    <source>
        <dbReference type="PIRSR" id="PIRSR605754-1"/>
    </source>
</evidence>
<sequence>MLDRRSLPALVTAAASCLAATGAPQAHAEPARPAVVTATPAAPSRPAKGEVIGKIGIKRIGLKARVLRGISRGQLQKGAGHYPGTAFPGREGNTVLLGHRTTWLAPFRRINELRRGDPIVLRVGRTSYVYKVKATRIIRPTDRRALEAVPFKRESTPHGRYITLITCHPKGSDRQRLVVVGTLHHTTKHTR</sequence>
<dbReference type="Gene3D" id="2.40.260.10">
    <property type="entry name" value="Sortase"/>
    <property type="match status" value="1"/>
</dbReference>
<feature type="active site" description="Proton donor/acceptor" evidence="2">
    <location>
        <position position="99"/>
    </location>
</feature>
<dbReference type="SUPFAM" id="SSF63817">
    <property type="entry name" value="Sortase"/>
    <property type="match status" value="1"/>
</dbReference>
<dbReference type="AlphaFoldDB" id="A0A4R5C4I5"/>
<dbReference type="OrthoDB" id="5242879at2"/>